<feature type="domain" description="SusD-like N-terminal" evidence="8">
    <location>
        <begin position="33"/>
        <end position="241"/>
    </location>
</feature>
<keyword evidence="5" id="KW-0998">Cell outer membrane</keyword>
<dbReference type="PROSITE" id="PS51257">
    <property type="entry name" value="PROKAR_LIPOPROTEIN"/>
    <property type="match status" value="1"/>
</dbReference>
<evidence type="ECO:0000256" key="4">
    <source>
        <dbReference type="ARBA" id="ARBA00023136"/>
    </source>
</evidence>
<dbReference type="OrthoDB" id="1080118at2"/>
<dbReference type="InterPro" id="IPR033985">
    <property type="entry name" value="SusD-like_N"/>
</dbReference>
<dbReference type="Proteomes" id="UP000029525">
    <property type="component" value="Unassembled WGS sequence"/>
</dbReference>
<dbReference type="RefSeq" id="WP_036866712.1">
    <property type="nucleotide sequence ID" value="NZ_JRNQ01000025.1"/>
</dbReference>
<comment type="subcellular location">
    <subcellularLocation>
        <location evidence="1">Cell outer membrane</location>
    </subcellularLocation>
</comment>
<dbReference type="InterPro" id="IPR011990">
    <property type="entry name" value="TPR-like_helical_dom_sf"/>
</dbReference>
<keyword evidence="3 6" id="KW-0732">Signal</keyword>
<dbReference type="EMBL" id="JRNQ01000025">
    <property type="protein sequence ID" value="KGF44868.1"/>
    <property type="molecule type" value="Genomic_DNA"/>
</dbReference>
<protein>
    <submittedName>
        <fullName evidence="9">Lipoprotein</fullName>
    </submittedName>
</protein>
<evidence type="ECO:0000313" key="9">
    <source>
        <dbReference type="EMBL" id="KGF44868.1"/>
    </source>
</evidence>
<dbReference type="AlphaFoldDB" id="A0A096ACP9"/>
<evidence type="ECO:0000259" key="8">
    <source>
        <dbReference type="Pfam" id="PF14322"/>
    </source>
</evidence>
<evidence type="ECO:0000256" key="5">
    <source>
        <dbReference type="ARBA" id="ARBA00023237"/>
    </source>
</evidence>
<feature type="signal peptide" evidence="6">
    <location>
        <begin position="1"/>
        <end position="22"/>
    </location>
</feature>
<dbReference type="GO" id="GO:0009279">
    <property type="term" value="C:cell outer membrane"/>
    <property type="evidence" value="ECO:0007669"/>
    <property type="project" value="UniProtKB-SubCell"/>
</dbReference>
<sequence>MKLYTKSIFALFIGATILSSCSLDDSPTTSVKADVNNPITDMLTLEAMERGVMLSYRATMYGASSEVEEVMMDGFNASSIYANNFGAAHRTDASFTASDNDIKGIWATAYEAIKNFNIFLKGDSTFMANATLSDANKLEAKIAAGEARFARASTYMYLARHFGKAYNKATASTDLCVPLILAYNQDELPKRATVQQVYDQIKTDLDAAAANLANVAGATLVTKRTNPSIDAVNALYARYYLDIKDYANAASKAEAVINTGKYTLANSDDLMVAEYTNDNGKEPIMQLPATKTEYGSGTNNIYTLTSFNSKFKKINKTGFYVSPYYLPSQKLVGAYEAEDLRLKHWFDNSKYVVDLDGSQFLGNFYIFNKYNGNPELYTTTPNARQHVKPLLIGEMYLIAAEANFYNGKVDVAKLRLNELQTARKATATEATEATIQNEWFRETAGEGLRMSCLKRWGIGYTGRSAQAGAIAGAVLQQTPSVSYVDKSMPATDYHYQWPIPGYEMQINPNLVQNPGYDD</sequence>
<keyword evidence="9" id="KW-0449">Lipoprotein</keyword>
<dbReference type="Pfam" id="PF14322">
    <property type="entry name" value="SusD-like_3"/>
    <property type="match status" value="1"/>
</dbReference>
<gene>
    <name evidence="9" type="ORF">HMPREF0647_04865</name>
</gene>
<dbReference type="Pfam" id="PF07980">
    <property type="entry name" value="SusD_RagB"/>
    <property type="match status" value="1"/>
</dbReference>
<comment type="caution">
    <text evidence="9">The sequence shown here is derived from an EMBL/GenBank/DDBJ whole genome shotgun (WGS) entry which is preliminary data.</text>
</comment>
<accession>A0A096ACP9</accession>
<feature type="chain" id="PRO_5001916310" evidence="6">
    <location>
        <begin position="23"/>
        <end position="518"/>
    </location>
</feature>
<dbReference type="Gene3D" id="1.25.40.390">
    <property type="match status" value="1"/>
</dbReference>
<comment type="similarity">
    <text evidence="2">Belongs to the SusD family.</text>
</comment>
<name>A0A096ACP9_9BACT</name>
<evidence type="ECO:0000259" key="7">
    <source>
        <dbReference type="Pfam" id="PF07980"/>
    </source>
</evidence>
<keyword evidence="4" id="KW-0472">Membrane</keyword>
<dbReference type="InterPro" id="IPR012944">
    <property type="entry name" value="SusD_RagB_dom"/>
</dbReference>
<reference evidence="9 10" key="1">
    <citation type="submission" date="2014-07" db="EMBL/GenBank/DDBJ databases">
        <authorList>
            <person name="McCorrison J."/>
            <person name="Sanka R."/>
            <person name="Torralba M."/>
            <person name="Gillis M."/>
            <person name="Haft D.H."/>
            <person name="Methe B."/>
            <person name="Sutton G."/>
            <person name="Nelson K.E."/>
        </authorList>
    </citation>
    <scope>NUCLEOTIDE SEQUENCE [LARGE SCALE GENOMIC DNA]</scope>
    <source>
        <strain evidence="9 10">DNF00320</strain>
    </source>
</reference>
<evidence type="ECO:0000313" key="10">
    <source>
        <dbReference type="Proteomes" id="UP000029525"/>
    </source>
</evidence>
<evidence type="ECO:0000256" key="1">
    <source>
        <dbReference type="ARBA" id="ARBA00004442"/>
    </source>
</evidence>
<proteinExistence type="inferred from homology"/>
<feature type="domain" description="RagB/SusD" evidence="7">
    <location>
        <begin position="392"/>
        <end position="516"/>
    </location>
</feature>
<evidence type="ECO:0000256" key="3">
    <source>
        <dbReference type="ARBA" id="ARBA00022729"/>
    </source>
</evidence>
<organism evidence="9 10">
    <name type="scientific">Prevotella bivia DNF00320</name>
    <dbReference type="NCBI Taxonomy" id="1401068"/>
    <lineage>
        <taxon>Bacteria</taxon>
        <taxon>Pseudomonadati</taxon>
        <taxon>Bacteroidota</taxon>
        <taxon>Bacteroidia</taxon>
        <taxon>Bacteroidales</taxon>
        <taxon>Prevotellaceae</taxon>
        <taxon>Prevotella</taxon>
    </lineage>
</organism>
<evidence type="ECO:0000256" key="2">
    <source>
        <dbReference type="ARBA" id="ARBA00006275"/>
    </source>
</evidence>
<dbReference type="SUPFAM" id="SSF48452">
    <property type="entry name" value="TPR-like"/>
    <property type="match status" value="1"/>
</dbReference>
<evidence type="ECO:0000256" key="6">
    <source>
        <dbReference type="SAM" id="SignalP"/>
    </source>
</evidence>